<accession>I1I194</accession>
<dbReference type="InterPro" id="IPR027417">
    <property type="entry name" value="P-loop_NTPase"/>
</dbReference>
<dbReference type="AlphaFoldDB" id="I1I194"/>
<dbReference type="EnsemblPlants" id="KQJ95245">
    <property type="protein sequence ID" value="KQJ95245"/>
    <property type="gene ID" value="BRADI_3g16000v3"/>
</dbReference>
<dbReference type="PANTHER" id="PTHR33377">
    <property type="entry name" value="OS10G0134700 PROTEIN-RELATED"/>
    <property type="match status" value="1"/>
</dbReference>
<dbReference type="OrthoDB" id="690567at2759"/>
<dbReference type="SUPFAM" id="SSF52540">
    <property type="entry name" value="P-loop containing nucleoside triphosphate hydrolases"/>
    <property type="match status" value="1"/>
</dbReference>
<reference evidence="1" key="2">
    <citation type="submission" date="2017-06" db="EMBL/GenBank/DDBJ databases">
        <title>WGS assembly of Brachypodium distachyon.</title>
        <authorList>
            <consortium name="The International Brachypodium Initiative"/>
            <person name="Lucas S."/>
            <person name="Harmon-Smith M."/>
            <person name="Lail K."/>
            <person name="Tice H."/>
            <person name="Grimwood J."/>
            <person name="Bruce D."/>
            <person name="Barry K."/>
            <person name="Shu S."/>
            <person name="Lindquist E."/>
            <person name="Wang M."/>
            <person name="Pitluck S."/>
            <person name="Vogel J.P."/>
            <person name="Garvin D.F."/>
            <person name="Mockler T.C."/>
            <person name="Schmutz J."/>
            <person name="Rokhsar D."/>
            <person name="Bevan M.W."/>
        </authorList>
    </citation>
    <scope>NUCLEOTIDE SEQUENCE</scope>
    <source>
        <strain evidence="1">Bd21</strain>
    </source>
</reference>
<reference evidence="2" key="3">
    <citation type="submission" date="2018-08" db="UniProtKB">
        <authorList>
            <consortium name="EnsemblPlants"/>
        </authorList>
    </citation>
    <scope>IDENTIFICATION</scope>
    <source>
        <strain evidence="2">cv. Bd21</strain>
    </source>
</reference>
<evidence type="ECO:0000313" key="3">
    <source>
        <dbReference type="Proteomes" id="UP000008810"/>
    </source>
</evidence>
<proteinExistence type="predicted"/>
<sequence>MEFALSAITGDLCSRFITYLVNKCTDRWSSEEKLQRLRLLLVRLHIVVEEAEGRYITNAQMLLQLRTITQAMYRGYSALEEFRSSQQIQAQRQVNRAHLGMQRSGDFSQLSQSKIRRQVSISNPWPLIAPAKQFRKTASTVNRLLEDLETAIADMKEFVIFLGGCERMCRRPNDTYLYVDNFMFGRVVEKQKIINILLQDNPAADGAPLAVLPVIGGCRVGKKTLVWCACNDDKIRSYYPSILYLKGDKIRSVDKGIFSCARTLVVIEFVSDVSDEDWEDFYSLMAKWMGNGSKIILISRFERISRFATATPIYLGSLSPDEYNYLFKVLAFGSADPTDHPRLATIGYKLGTLLGGLLLSANILGYMLRKDLDVQFWLHILRRYTEAVDNNLTEFGAHPRALHEEERPADITKFSSSQSASSYSLRMMPPRSGTGDICTRELSNVTFGDLVAGSYTVLPQGEYQIMVWESRIPPFTKFVATCVEEKVHCVGLTGKKRPREIDL</sequence>
<dbReference type="KEGG" id="bdi:100842656"/>
<reference evidence="1 2" key="1">
    <citation type="journal article" date="2010" name="Nature">
        <title>Genome sequencing and analysis of the model grass Brachypodium distachyon.</title>
        <authorList>
            <consortium name="International Brachypodium Initiative"/>
        </authorList>
    </citation>
    <scope>NUCLEOTIDE SEQUENCE [LARGE SCALE GENOMIC DNA]</scope>
    <source>
        <strain evidence="1 2">Bd21</strain>
    </source>
</reference>
<organism evidence="1">
    <name type="scientific">Brachypodium distachyon</name>
    <name type="common">Purple false brome</name>
    <name type="synonym">Trachynia distachya</name>
    <dbReference type="NCBI Taxonomy" id="15368"/>
    <lineage>
        <taxon>Eukaryota</taxon>
        <taxon>Viridiplantae</taxon>
        <taxon>Streptophyta</taxon>
        <taxon>Embryophyta</taxon>
        <taxon>Tracheophyta</taxon>
        <taxon>Spermatophyta</taxon>
        <taxon>Magnoliopsida</taxon>
        <taxon>Liliopsida</taxon>
        <taxon>Poales</taxon>
        <taxon>Poaceae</taxon>
        <taxon>BOP clade</taxon>
        <taxon>Pooideae</taxon>
        <taxon>Stipodae</taxon>
        <taxon>Brachypodieae</taxon>
        <taxon>Brachypodium</taxon>
    </lineage>
</organism>
<evidence type="ECO:0000313" key="1">
    <source>
        <dbReference type="EMBL" id="KQJ95245.1"/>
    </source>
</evidence>
<dbReference type="EMBL" id="CM000882">
    <property type="protein sequence ID" value="KQJ95245.1"/>
    <property type="molecule type" value="Genomic_DNA"/>
</dbReference>
<protein>
    <recommendedName>
        <fullName evidence="4">Rx N-terminal domain-containing protein</fullName>
    </recommendedName>
</protein>
<gene>
    <name evidence="2" type="primary">LOC100842656</name>
    <name evidence="1" type="ORF">BRADI_3g16000v3</name>
</gene>
<dbReference type="Gramene" id="KQJ95245">
    <property type="protein sequence ID" value="KQJ95245"/>
    <property type="gene ID" value="BRADI_3g16000v3"/>
</dbReference>
<name>I1I194_BRADI</name>
<dbReference type="HOGENOM" id="CLU_001090_0_0_1"/>
<evidence type="ECO:0008006" key="4">
    <source>
        <dbReference type="Google" id="ProtNLM"/>
    </source>
</evidence>
<dbReference type="RefSeq" id="XP_003571442.1">
    <property type="nucleotide sequence ID" value="XM_003571394.4"/>
</dbReference>
<keyword evidence="3" id="KW-1185">Reference proteome</keyword>
<dbReference type="OMA" id="NMVRSHF"/>
<dbReference type="GeneID" id="100842656"/>
<dbReference type="PANTHER" id="PTHR33377:SF79">
    <property type="entry name" value="RX N-TERMINAL DOMAIN-CONTAINING PROTEIN"/>
    <property type="match status" value="1"/>
</dbReference>
<dbReference type="eggNOG" id="KOG4658">
    <property type="taxonomic scope" value="Eukaryota"/>
</dbReference>
<dbReference type="Proteomes" id="UP000008810">
    <property type="component" value="Chromosome 3"/>
</dbReference>
<evidence type="ECO:0000313" key="2">
    <source>
        <dbReference type="EnsemblPlants" id="KQJ95245"/>
    </source>
</evidence>